<sequence>MGKFGVFGPAPQSTLVFVGRLVAQIGELEPRTAQNGFGIASTIYDNIGMLNLV</sequence>
<dbReference type="Proteomes" id="UP000549052">
    <property type="component" value="Unassembled WGS sequence"/>
</dbReference>
<reference evidence="1 2" key="1">
    <citation type="submission" date="2020-07" db="EMBL/GenBank/DDBJ databases">
        <title>Genomic Encyclopedia of Type Strains, Phase IV (KMG-V): Genome sequencing to study the core and pangenomes of soil and plant-associated prokaryotes.</title>
        <authorList>
            <person name="Whitman W."/>
        </authorList>
    </citation>
    <scope>NUCLEOTIDE SEQUENCE [LARGE SCALE GENOMIC DNA]</scope>
    <source>
        <strain evidence="1 2">AN3</strain>
    </source>
</reference>
<protein>
    <submittedName>
        <fullName evidence="1">Uncharacterized protein</fullName>
    </submittedName>
</protein>
<proteinExistence type="predicted"/>
<name>A0A839ELS6_9HYPH</name>
<evidence type="ECO:0000313" key="1">
    <source>
        <dbReference type="EMBL" id="MBA8879165.1"/>
    </source>
</evidence>
<dbReference type="EMBL" id="JACGXN010000003">
    <property type="protein sequence ID" value="MBA8879165.1"/>
    <property type="molecule type" value="Genomic_DNA"/>
</dbReference>
<organism evidence="1 2">
    <name type="scientific">Phyllobacterium myrsinacearum</name>
    <dbReference type="NCBI Taxonomy" id="28101"/>
    <lineage>
        <taxon>Bacteria</taxon>
        <taxon>Pseudomonadati</taxon>
        <taxon>Pseudomonadota</taxon>
        <taxon>Alphaproteobacteria</taxon>
        <taxon>Hyphomicrobiales</taxon>
        <taxon>Phyllobacteriaceae</taxon>
        <taxon>Phyllobacterium</taxon>
    </lineage>
</organism>
<comment type="caution">
    <text evidence="1">The sequence shown here is derived from an EMBL/GenBank/DDBJ whole genome shotgun (WGS) entry which is preliminary data.</text>
</comment>
<dbReference type="AlphaFoldDB" id="A0A839ELS6"/>
<accession>A0A839ELS6</accession>
<evidence type="ECO:0000313" key="2">
    <source>
        <dbReference type="Proteomes" id="UP000549052"/>
    </source>
</evidence>
<gene>
    <name evidence="1" type="ORF">FHW16_002883</name>
</gene>
<keyword evidence="2" id="KW-1185">Reference proteome</keyword>